<sequence>MQDMDSSHALFRLINDSHSPIGDAFFGVVSGLGDGLVIALLASLLMLYRLRLGMVALSGYLLSGLIAQIFKRIFDMPRPPAVLENVHVLGSAFTSHSFPSGHATSDGVLVLVAFLLWSVKDWRSWALATLFLLAAVGRVYGGVHFPIDVVAGLGIGIITTWLLWRWSEKWPVNHWLKSDWSWKIPALIVAGEAAVLGLGYRMQPDTAQSLALVLPIASLIILMQVWKRRS</sequence>
<dbReference type="PANTHER" id="PTHR14969:SF13">
    <property type="entry name" value="AT30094P"/>
    <property type="match status" value="1"/>
</dbReference>
<dbReference type="PANTHER" id="PTHR14969">
    <property type="entry name" value="SPHINGOSINE-1-PHOSPHATE PHOSPHOHYDROLASE"/>
    <property type="match status" value="1"/>
</dbReference>
<feature type="transmembrane region" description="Helical" evidence="1">
    <location>
        <begin position="124"/>
        <end position="141"/>
    </location>
</feature>
<feature type="transmembrane region" description="Helical" evidence="1">
    <location>
        <begin position="147"/>
        <end position="164"/>
    </location>
</feature>
<feature type="transmembrane region" description="Helical" evidence="1">
    <location>
        <begin position="52"/>
        <end position="70"/>
    </location>
</feature>
<keyword evidence="1" id="KW-0812">Transmembrane</keyword>
<reference evidence="3 4" key="1">
    <citation type="submission" date="2016-12" db="EMBL/GenBank/DDBJ databases">
        <title>Isolation and genomic insights into novel planktonic Zetaproteobacteria from stratified waters of the Chesapeake Bay.</title>
        <authorList>
            <person name="McAllister S.M."/>
            <person name="Kato S."/>
            <person name="Chan C.S."/>
            <person name="Chiu B.K."/>
            <person name="Field E.K."/>
        </authorList>
    </citation>
    <scope>NUCLEOTIDE SEQUENCE [LARGE SCALE GENOMIC DNA]</scope>
    <source>
        <strain evidence="3 4">CP-8</strain>
    </source>
</reference>
<dbReference type="Proteomes" id="UP000231637">
    <property type="component" value="Chromosome"/>
</dbReference>
<keyword evidence="1" id="KW-0472">Membrane</keyword>
<dbReference type="EMBL" id="CP018800">
    <property type="protein sequence ID" value="ATX82493.1"/>
    <property type="molecule type" value="Genomic_DNA"/>
</dbReference>
<dbReference type="GO" id="GO:0042392">
    <property type="term" value="F:sphingosine-1-phosphate phosphatase activity"/>
    <property type="evidence" value="ECO:0007669"/>
    <property type="project" value="TreeGrafter"/>
</dbReference>
<feature type="transmembrane region" description="Helical" evidence="1">
    <location>
        <begin position="208"/>
        <end position="226"/>
    </location>
</feature>
<dbReference type="Pfam" id="PF01569">
    <property type="entry name" value="PAP2"/>
    <property type="match status" value="1"/>
</dbReference>
<dbReference type="KEGG" id="mfn:Ga0123462_1635"/>
<organism evidence="3 4">
    <name type="scientific">Mariprofundus ferrinatatus</name>
    <dbReference type="NCBI Taxonomy" id="1921087"/>
    <lineage>
        <taxon>Bacteria</taxon>
        <taxon>Pseudomonadati</taxon>
        <taxon>Pseudomonadota</taxon>
        <taxon>Candidatius Mariprofundia</taxon>
        <taxon>Mariprofundales</taxon>
        <taxon>Mariprofundaceae</taxon>
        <taxon>Mariprofundus</taxon>
    </lineage>
</organism>
<dbReference type="SUPFAM" id="SSF48317">
    <property type="entry name" value="Acid phosphatase/Vanadium-dependent haloperoxidase"/>
    <property type="match status" value="1"/>
</dbReference>
<feature type="transmembrane region" description="Helical" evidence="1">
    <location>
        <begin position="24"/>
        <end position="45"/>
    </location>
</feature>
<feature type="transmembrane region" description="Helical" evidence="1">
    <location>
        <begin position="98"/>
        <end position="117"/>
    </location>
</feature>
<feature type="transmembrane region" description="Helical" evidence="1">
    <location>
        <begin position="184"/>
        <end position="202"/>
    </location>
</feature>
<feature type="domain" description="Phosphatidic acid phosphatase type 2/haloperoxidase" evidence="2">
    <location>
        <begin position="52"/>
        <end position="164"/>
    </location>
</feature>
<protein>
    <submittedName>
        <fullName evidence="3">PAP2 superfamily protein</fullName>
    </submittedName>
</protein>
<dbReference type="InterPro" id="IPR036938">
    <property type="entry name" value="PAP2/HPO_sf"/>
</dbReference>
<dbReference type="InterPro" id="IPR000326">
    <property type="entry name" value="PAP2/HPO"/>
</dbReference>
<keyword evidence="4" id="KW-1185">Reference proteome</keyword>
<dbReference type="Gene3D" id="1.20.144.10">
    <property type="entry name" value="Phosphatidic acid phosphatase type 2/haloperoxidase"/>
    <property type="match status" value="1"/>
</dbReference>
<keyword evidence="1" id="KW-1133">Transmembrane helix</keyword>
<evidence type="ECO:0000313" key="3">
    <source>
        <dbReference type="EMBL" id="ATX82493.1"/>
    </source>
</evidence>
<dbReference type="AlphaFoldDB" id="A0A2K8L5I3"/>
<evidence type="ECO:0000256" key="1">
    <source>
        <dbReference type="SAM" id="Phobius"/>
    </source>
</evidence>
<evidence type="ECO:0000313" key="4">
    <source>
        <dbReference type="Proteomes" id="UP000231637"/>
    </source>
</evidence>
<accession>A0A2K8L5I3</accession>
<proteinExistence type="predicted"/>
<name>A0A2K8L5I3_9PROT</name>
<gene>
    <name evidence="3" type="ORF">Ga0123462_1635</name>
</gene>
<evidence type="ECO:0000259" key="2">
    <source>
        <dbReference type="SMART" id="SM00014"/>
    </source>
</evidence>
<dbReference type="SMART" id="SM00014">
    <property type="entry name" value="acidPPc"/>
    <property type="match status" value="1"/>
</dbReference>